<dbReference type="NCBIfam" id="NF001486">
    <property type="entry name" value="PRK00341.1"/>
    <property type="match status" value="1"/>
</dbReference>
<name>A0A0C2HWL5_9PSED</name>
<accession>A0A0C2HWL5</accession>
<reference evidence="3 4" key="1">
    <citation type="submission" date="2015-01" db="EMBL/GenBank/DDBJ databases">
        <title>Complete genome of Pseudomonas batumici UCM B-321 producer of the batumin antibiotic with strong antistaphilococcal and potential anticancer activity.</title>
        <authorList>
            <person name="Klochko V.V."/>
            <person name="Zelena L.B."/>
            <person name="Elena K.A."/>
            <person name="Reva O.N."/>
        </authorList>
    </citation>
    <scope>NUCLEOTIDE SEQUENCE [LARGE SCALE GENOMIC DNA]</scope>
    <source>
        <strain evidence="3 4">UCM B-321</strain>
    </source>
</reference>
<comment type="similarity">
    <text evidence="1 2">Belongs to the UPF0250 family.</text>
</comment>
<dbReference type="GO" id="GO:0005829">
    <property type="term" value="C:cytosol"/>
    <property type="evidence" value="ECO:0007669"/>
    <property type="project" value="TreeGrafter"/>
</dbReference>
<dbReference type="Pfam" id="PF04359">
    <property type="entry name" value="DUF493"/>
    <property type="match status" value="1"/>
</dbReference>
<keyword evidence="4" id="KW-1185">Reference proteome</keyword>
<sequence>MSVATAQEAVTVMTDTEVKAPKIEFPVTDYPVKVISDTGVGNKDKIVEIVKKHATINDNRVDERQSTNGKYTTIQLHILATGQDQLYDINSELRATGFVHMVL</sequence>
<dbReference type="Proteomes" id="UP000031535">
    <property type="component" value="Unassembled WGS sequence"/>
</dbReference>
<dbReference type="PANTHER" id="PTHR38036">
    <property type="entry name" value="UPF0250 PROTEIN YBED"/>
    <property type="match status" value="1"/>
</dbReference>
<comment type="caution">
    <text evidence="3">The sequence shown here is derived from an EMBL/GenBank/DDBJ whole genome shotgun (WGS) entry which is preliminary data.</text>
</comment>
<protein>
    <recommendedName>
        <fullName evidence="2">UPF0250 protein UCMB321_4813</fullName>
    </recommendedName>
</protein>
<evidence type="ECO:0000313" key="4">
    <source>
        <dbReference type="Proteomes" id="UP000031535"/>
    </source>
</evidence>
<dbReference type="PATRIC" id="fig|226910.6.peg.4804"/>
<evidence type="ECO:0000256" key="1">
    <source>
        <dbReference type="ARBA" id="ARBA00008460"/>
    </source>
</evidence>
<evidence type="ECO:0000313" key="3">
    <source>
        <dbReference type="EMBL" id="KIH81571.1"/>
    </source>
</evidence>
<dbReference type="PANTHER" id="PTHR38036:SF1">
    <property type="entry name" value="UPF0250 PROTEIN YBED"/>
    <property type="match status" value="1"/>
</dbReference>
<dbReference type="STRING" id="226910.UCMB321_4813"/>
<dbReference type="Gene3D" id="3.30.70.260">
    <property type="match status" value="1"/>
</dbReference>
<organism evidence="3 4">
    <name type="scientific">Pseudomonas batumici</name>
    <dbReference type="NCBI Taxonomy" id="226910"/>
    <lineage>
        <taxon>Bacteria</taxon>
        <taxon>Pseudomonadati</taxon>
        <taxon>Pseudomonadota</taxon>
        <taxon>Gammaproteobacteria</taxon>
        <taxon>Pseudomonadales</taxon>
        <taxon>Pseudomonadaceae</taxon>
        <taxon>Pseudomonas</taxon>
    </lineage>
</organism>
<dbReference type="EMBL" id="JXDG01000061">
    <property type="protein sequence ID" value="KIH81571.1"/>
    <property type="molecule type" value="Genomic_DNA"/>
</dbReference>
<evidence type="ECO:0000256" key="2">
    <source>
        <dbReference type="HAMAP-Rule" id="MF_00659"/>
    </source>
</evidence>
<proteinExistence type="inferred from homology"/>
<dbReference type="InterPro" id="IPR007454">
    <property type="entry name" value="UPF0250_YbeD-like"/>
</dbReference>
<gene>
    <name evidence="3" type="ORF">UCMB321_4813</name>
</gene>
<dbReference type="HAMAP" id="MF_00659">
    <property type="entry name" value="UPF0250"/>
    <property type="match status" value="1"/>
</dbReference>
<dbReference type="InterPro" id="IPR027471">
    <property type="entry name" value="YbeD-like_sf"/>
</dbReference>
<dbReference type="AlphaFoldDB" id="A0A0C2HWL5"/>
<dbReference type="SUPFAM" id="SSF117991">
    <property type="entry name" value="YbeD/HP0495-like"/>
    <property type="match status" value="1"/>
</dbReference>